<gene>
    <name evidence="1" type="ORF">CHBEV_133</name>
</gene>
<keyword evidence="2" id="KW-1185">Reference proteome</keyword>
<dbReference type="GeneID" id="15613123"/>
<organism evidence="1 2">
    <name type="scientific">Choristoneura biennis entomopoxvirus</name>
    <name type="common">CbEPV</name>
    <dbReference type="NCBI Taxonomy" id="10288"/>
    <lineage>
        <taxon>Viruses</taxon>
        <taxon>Varidnaviria</taxon>
        <taxon>Bamfordvirae</taxon>
        <taxon>Nucleocytoviricota</taxon>
        <taxon>Pokkesviricetes</taxon>
        <taxon>Chitovirales</taxon>
        <taxon>Poxviridae</taxon>
        <taxon>Entomopoxvirinae</taxon>
        <taxon>Betaentomopoxvirus</taxon>
        <taxon>Betaentomopoxvirus cbiennis</taxon>
    </lineage>
</organism>
<dbReference type="EMBL" id="HF679132">
    <property type="protein sequence ID" value="CCU55701.1"/>
    <property type="molecule type" value="Genomic_DNA"/>
</dbReference>
<organismHost>
    <name type="scientific">Choristoneura fumiferana</name>
    <name type="common">Spruce budworm moth</name>
    <name type="synonym">Archips fumiferana</name>
    <dbReference type="NCBI Taxonomy" id="7141"/>
</organismHost>
<evidence type="ECO:0000313" key="2">
    <source>
        <dbReference type="Proteomes" id="UP000792220"/>
    </source>
</evidence>
<evidence type="ECO:0000313" key="1">
    <source>
        <dbReference type="EMBL" id="CCU55701.1"/>
    </source>
</evidence>
<dbReference type="KEGG" id="vg:15613123"/>
<accession>A0A916KPL1</accession>
<proteinExistence type="predicted"/>
<dbReference type="Proteomes" id="UP000792220">
    <property type="component" value="Genome"/>
</dbReference>
<name>A0A916KPL1_CBEPV</name>
<reference evidence="1" key="1">
    <citation type="journal article" date="2013" name="J. Virol.">
        <title>New Insights into the Evolution of Entomopoxvirinae from the Complete Genome Sequences of Four Entomopoxviruses Infecting Adoxophyes honmai, Choristoneura biennis, Choristoneura rosaceana, and Mythimna separata.</title>
        <authorList>
            <person name="Theze J."/>
            <person name="Takatsuka J."/>
            <person name="Li Z."/>
            <person name="Gallais J."/>
            <person name="Doucet D."/>
            <person name="Arif B."/>
            <person name="Nakai M."/>
            <person name="Herniou E.A."/>
        </authorList>
    </citation>
    <scope>NUCLEOTIDE SEQUENCE</scope>
</reference>
<protein>
    <submittedName>
        <fullName evidence="1">Uncharacterized protein</fullName>
    </submittedName>
</protein>
<dbReference type="RefSeq" id="YP_008004203.1">
    <property type="nucleotide sequence ID" value="NC_021248.1"/>
</dbReference>
<sequence length="93" mass="11643">MDIVKNAFNEFYIMEKNLKIKNLDFKLVENLKKQWDNIDINTNYDNIFYLYDNYMSLNWRLKINYNIEYKNYYLLFIEFRIELLLSKNGIFEK</sequence>